<reference evidence="2" key="1">
    <citation type="journal article" date="2017" name="Nat. Microbiol.">
        <title>Global analysis of biosynthetic gene clusters reveals vast potential of secondary metabolite production in Penicillium species.</title>
        <authorList>
            <person name="Nielsen J.C."/>
            <person name="Grijseels S."/>
            <person name="Prigent S."/>
            <person name="Ji B."/>
            <person name="Dainat J."/>
            <person name="Nielsen K.F."/>
            <person name="Frisvad J.C."/>
            <person name="Workman M."/>
            <person name="Nielsen J."/>
        </authorList>
    </citation>
    <scope>NUCLEOTIDE SEQUENCE [LARGE SCALE GENOMIC DNA]</scope>
    <source>
        <strain evidence="2">IBT 29486</strain>
    </source>
</reference>
<dbReference type="AlphaFoldDB" id="A0A1V6S585"/>
<name>A0A1V6S585_9EURO</name>
<accession>A0A1V6S585</accession>
<gene>
    <name evidence="1" type="ORF">PENVUL_c007G04285</name>
</gene>
<dbReference type="EMBL" id="MDYP01000007">
    <property type="protein sequence ID" value="OQE09018.1"/>
    <property type="molecule type" value="Genomic_DNA"/>
</dbReference>
<dbReference type="Proteomes" id="UP000191518">
    <property type="component" value="Unassembled WGS sequence"/>
</dbReference>
<evidence type="ECO:0000313" key="1">
    <source>
        <dbReference type="EMBL" id="OQE09018.1"/>
    </source>
</evidence>
<sequence>MRCLWKFFSWPKRQKHDGEEGQQLETFDRITLLQSLQSSRLSDVQDSRPTPGFQERYVRFGIGGAGNMRKSCFPFLDK</sequence>
<comment type="caution">
    <text evidence="1">The sequence shown here is derived from an EMBL/GenBank/DDBJ whole genome shotgun (WGS) entry which is preliminary data.</text>
</comment>
<protein>
    <submittedName>
        <fullName evidence="1">Uncharacterized protein</fullName>
    </submittedName>
</protein>
<proteinExistence type="predicted"/>
<keyword evidence="2" id="KW-1185">Reference proteome</keyword>
<organism evidence="1 2">
    <name type="scientific">Penicillium vulpinum</name>
    <dbReference type="NCBI Taxonomy" id="29845"/>
    <lineage>
        <taxon>Eukaryota</taxon>
        <taxon>Fungi</taxon>
        <taxon>Dikarya</taxon>
        <taxon>Ascomycota</taxon>
        <taxon>Pezizomycotina</taxon>
        <taxon>Eurotiomycetes</taxon>
        <taxon>Eurotiomycetidae</taxon>
        <taxon>Eurotiales</taxon>
        <taxon>Aspergillaceae</taxon>
        <taxon>Penicillium</taxon>
    </lineage>
</organism>
<evidence type="ECO:0000313" key="2">
    <source>
        <dbReference type="Proteomes" id="UP000191518"/>
    </source>
</evidence>